<keyword evidence="5" id="KW-1185">Reference proteome</keyword>
<keyword evidence="2" id="KW-0812">Transmembrane</keyword>
<dbReference type="SMART" id="SM00105">
    <property type="entry name" value="ArfGap"/>
    <property type="match status" value="1"/>
</dbReference>
<dbReference type="Pfam" id="PF01412">
    <property type="entry name" value="ArfGap"/>
    <property type="match status" value="1"/>
</dbReference>
<dbReference type="PANTHER" id="PTHR46085">
    <property type="entry name" value="ARFGAP/RECO-RELATED"/>
    <property type="match status" value="1"/>
</dbReference>
<dbReference type="Proteomes" id="UP000009027">
    <property type="component" value="Unassembled WGS sequence"/>
</dbReference>
<evidence type="ECO:0000313" key="4">
    <source>
        <dbReference type="EMBL" id="CCD21392.1"/>
    </source>
</evidence>
<dbReference type="SUPFAM" id="SSF57863">
    <property type="entry name" value="ArfGap/RecO-like zinc finger"/>
    <property type="match status" value="1"/>
</dbReference>
<dbReference type="InterPro" id="IPR044820">
    <property type="entry name" value="AGD14-like"/>
</dbReference>
<dbReference type="EMBL" id="CAEX01007624">
    <property type="protein sequence ID" value="CCD21392.1"/>
    <property type="molecule type" value="Genomic_DNA"/>
</dbReference>
<protein>
    <submittedName>
        <fullName evidence="4">ADP-ribosylation factor GTPase activating protein, putative</fullName>
    </submittedName>
</protein>
<proteinExistence type="predicted"/>
<dbReference type="GO" id="GO:0005096">
    <property type="term" value="F:GTPase activator activity"/>
    <property type="evidence" value="ECO:0007669"/>
    <property type="project" value="InterPro"/>
</dbReference>
<dbReference type="AlphaFoldDB" id="F9WUZ2"/>
<dbReference type="PROSITE" id="PS50115">
    <property type="entry name" value="ARFGAP"/>
    <property type="match status" value="1"/>
</dbReference>
<name>F9WUZ2_TRYVY</name>
<evidence type="ECO:0000259" key="3">
    <source>
        <dbReference type="PROSITE" id="PS50115"/>
    </source>
</evidence>
<sequence>MNRNNDEVRKISQKGGNRYCMDCGMRGPFYVVVYFYIFVCSTCAALDRSHQHKVKGISMTEFTDEEVTCLRIGGNDRASAVWLKRYTRDKPSHKNGTAVSDFIAAVFARAEYVSEDVYEKLQGDILQAITGYFTTQASVPTANPDAPDIFCLSTPQAQEQSTHKEAKEEDLFSAFRAAAPLSNGTTQTVGAANTRRPEVSVDELFSSIHSAPTQITATPQVAPGIAGMQNQYHTSAFSAMPMQQQPMTAPSTMSVGMSAVQGGFTGMTVPSPYGMQPQQPVPFQPTVPVGCVGAPETLFSHMAQTTYAPQHFAWFSTQPTQGGNINFLQTPAAPASTGPKRAVGGAPSDVFAALDPFANKR</sequence>
<keyword evidence="1" id="KW-0479">Metal-binding</keyword>
<dbReference type="Gene3D" id="1.10.220.150">
    <property type="entry name" value="Arf GTPase activating protein"/>
    <property type="match status" value="1"/>
</dbReference>
<dbReference type="InterPro" id="IPR001164">
    <property type="entry name" value="ArfGAP_dom"/>
</dbReference>
<evidence type="ECO:0000256" key="1">
    <source>
        <dbReference type="PROSITE-ProRule" id="PRU00288"/>
    </source>
</evidence>
<dbReference type="VEuPathDB" id="TriTrypDB:TvY486_0042970"/>
<keyword evidence="1" id="KW-0862">Zinc</keyword>
<keyword evidence="2" id="KW-0472">Membrane</keyword>
<dbReference type="InterPro" id="IPR038508">
    <property type="entry name" value="ArfGAP_dom_sf"/>
</dbReference>
<feature type="transmembrane region" description="Helical" evidence="2">
    <location>
        <begin position="27"/>
        <end position="46"/>
    </location>
</feature>
<evidence type="ECO:0000256" key="2">
    <source>
        <dbReference type="SAM" id="Phobius"/>
    </source>
</evidence>
<reference evidence="4 5" key="1">
    <citation type="journal article" date="2012" name="Proc. Natl. Acad. Sci. U.S.A.">
        <title>Antigenic diversity is generated by distinct evolutionary mechanisms in African trypanosome species.</title>
        <authorList>
            <person name="Jackson A.P."/>
            <person name="Berry A."/>
            <person name="Aslett M."/>
            <person name="Allison H.C."/>
            <person name="Burton P."/>
            <person name="Vavrova-Anderson J."/>
            <person name="Brown R."/>
            <person name="Browne H."/>
            <person name="Corton N."/>
            <person name="Hauser H."/>
            <person name="Gamble J."/>
            <person name="Gilderthorp R."/>
            <person name="Marcello L."/>
            <person name="McQuillan J."/>
            <person name="Otto T.D."/>
            <person name="Quail M.A."/>
            <person name="Sanders M.J."/>
            <person name="van Tonder A."/>
            <person name="Ginger M.L."/>
            <person name="Field M.C."/>
            <person name="Barry J.D."/>
            <person name="Hertz-Fowler C."/>
            <person name="Berriman M."/>
        </authorList>
    </citation>
    <scope>NUCLEOTIDE SEQUENCE</scope>
    <source>
        <strain evidence="4 5">Y486</strain>
    </source>
</reference>
<dbReference type="InterPro" id="IPR037278">
    <property type="entry name" value="ARFGAP/RecO"/>
</dbReference>
<gene>
    <name evidence="4" type="ORF">TvY486_0042970</name>
</gene>
<dbReference type="GO" id="GO:0008270">
    <property type="term" value="F:zinc ion binding"/>
    <property type="evidence" value="ECO:0007669"/>
    <property type="project" value="UniProtKB-KW"/>
</dbReference>
<evidence type="ECO:0000313" key="5">
    <source>
        <dbReference type="Proteomes" id="UP000009027"/>
    </source>
</evidence>
<keyword evidence="2" id="KW-1133">Transmembrane helix</keyword>
<organism evidence="4 5">
    <name type="scientific">Trypanosoma vivax (strain Y486)</name>
    <dbReference type="NCBI Taxonomy" id="1055687"/>
    <lineage>
        <taxon>Eukaryota</taxon>
        <taxon>Discoba</taxon>
        <taxon>Euglenozoa</taxon>
        <taxon>Kinetoplastea</taxon>
        <taxon>Metakinetoplastina</taxon>
        <taxon>Trypanosomatida</taxon>
        <taxon>Trypanosomatidae</taxon>
        <taxon>Trypanosoma</taxon>
        <taxon>Duttonella</taxon>
    </lineage>
</organism>
<keyword evidence="1" id="KW-0863">Zinc-finger</keyword>
<accession>F9WUZ2</accession>
<feature type="domain" description="Arf-GAP" evidence="3">
    <location>
        <begin position="2"/>
        <end position="82"/>
    </location>
</feature>
<dbReference type="PRINTS" id="PR00405">
    <property type="entry name" value="REVINTRACTNG"/>
</dbReference>